<dbReference type="PROSITE" id="PS50850">
    <property type="entry name" value="MFS"/>
    <property type="match status" value="1"/>
</dbReference>
<reference evidence="10 11" key="1">
    <citation type="submission" date="2024-01" db="EMBL/GenBank/DDBJ databases">
        <title>Draft genome sequence of Gordonia sp. PKS22-38.</title>
        <authorList>
            <person name="Suphannarot A."/>
            <person name="Mingma R."/>
        </authorList>
    </citation>
    <scope>NUCLEOTIDE SEQUENCE [LARGE SCALE GENOMIC DNA]</scope>
    <source>
        <strain evidence="10 11">PKS22-38</strain>
    </source>
</reference>
<gene>
    <name evidence="10" type="ORF">V1Y59_03355</name>
</gene>
<dbReference type="RefSeq" id="WP_330503570.1">
    <property type="nucleotide sequence ID" value="NZ_JAZDUE010000002.1"/>
</dbReference>
<feature type="domain" description="Major facilitator superfamily (MFS) profile" evidence="9">
    <location>
        <begin position="63"/>
        <end position="451"/>
    </location>
</feature>
<dbReference type="Pfam" id="PF07690">
    <property type="entry name" value="MFS_1"/>
    <property type="match status" value="1"/>
</dbReference>
<feature type="transmembrane region" description="Helical" evidence="8">
    <location>
        <begin position="129"/>
        <end position="147"/>
    </location>
</feature>
<feature type="transmembrane region" description="Helical" evidence="8">
    <location>
        <begin position="358"/>
        <end position="381"/>
    </location>
</feature>
<dbReference type="EMBL" id="JAZDUE010000002">
    <property type="protein sequence ID" value="MEE4022105.1"/>
    <property type="molecule type" value="Genomic_DNA"/>
</dbReference>
<evidence type="ECO:0000313" key="10">
    <source>
        <dbReference type="EMBL" id="MEE4022105.1"/>
    </source>
</evidence>
<keyword evidence="3" id="KW-1003">Cell membrane</keyword>
<evidence type="ECO:0000313" key="11">
    <source>
        <dbReference type="Proteomes" id="UP001335729"/>
    </source>
</evidence>
<evidence type="ECO:0000256" key="6">
    <source>
        <dbReference type="ARBA" id="ARBA00023136"/>
    </source>
</evidence>
<dbReference type="InterPro" id="IPR011701">
    <property type="entry name" value="MFS"/>
</dbReference>
<dbReference type="PANTHER" id="PTHR23517">
    <property type="entry name" value="RESISTANCE PROTEIN MDTM, PUTATIVE-RELATED-RELATED"/>
    <property type="match status" value="1"/>
</dbReference>
<evidence type="ECO:0000256" key="5">
    <source>
        <dbReference type="ARBA" id="ARBA00022989"/>
    </source>
</evidence>
<evidence type="ECO:0000259" key="9">
    <source>
        <dbReference type="PROSITE" id="PS50850"/>
    </source>
</evidence>
<feature type="transmembrane region" description="Helical" evidence="8">
    <location>
        <begin position="268"/>
        <end position="287"/>
    </location>
</feature>
<keyword evidence="5 8" id="KW-1133">Transmembrane helix</keyword>
<feature type="transmembrane region" description="Helical" evidence="8">
    <location>
        <begin position="333"/>
        <end position="352"/>
    </location>
</feature>
<feature type="transmembrane region" description="Helical" evidence="8">
    <location>
        <begin position="92"/>
        <end position="117"/>
    </location>
</feature>
<name>A0ABU7MP85_9ACTN</name>
<feature type="transmembrane region" description="Helical" evidence="8">
    <location>
        <begin position="63"/>
        <end position="80"/>
    </location>
</feature>
<dbReference type="InterPro" id="IPR050171">
    <property type="entry name" value="MFS_Transporters"/>
</dbReference>
<comment type="subcellular location">
    <subcellularLocation>
        <location evidence="1">Cell membrane</location>
        <topology evidence="1">Multi-pass membrane protein</topology>
    </subcellularLocation>
</comment>
<protein>
    <submittedName>
        <fullName evidence="10">MFS transporter</fullName>
    </submittedName>
</protein>
<feature type="transmembrane region" description="Helical" evidence="8">
    <location>
        <begin position="159"/>
        <end position="178"/>
    </location>
</feature>
<dbReference type="Proteomes" id="UP001335729">
    <property type="component" value="Unassembled WGS sequence"/>
</dbReference>
<evidence type="ECO:0000256" key="7">
    <source>
        <dbReference type="SAM" id="MobiDB-lite"/>
    </source>
</evidence>
<dbReference type="InterPro" id="IPR036259">
    <property type="entry name" value="MFS_trans_sf"/>
</dbReference>
<feature type="region of interest" description="Disordered" evidence="7">
    <location>
        <begin position="452"/>
        <end position="472"/>
    </location>
</feature>
<dbReference type="InterPro" id="IPR020846">
    <property type="entry name" value="MFS_dom"/>
</dbReference>
<dbReference type="Gene3D" id="1.20.1250.20">
    <property type="entry name" value="MFS general substrate transporter like domains"/>
    <property type="match status" value="1"/>
</dbReference>
<feature type="transmembrane region" description="Helical" evidence="8">
    <location>
        <begin position="393"/>
        <end position="416"/>
    </location>
</feature>
<feature type="transmembrane region" description="Helical" evidence="8">
    <location>
        <begin position="307"/>
        <end position="326"/>
    </location>
</feature>
<keyword evidence="11" id="KW-1185">Reference proteome</keyword>
<evidence type="ECO:0000256" key="3">
    <source>
        <dbReference type="ARBA" id="ARBA00022475"/>
    </source>
</evidence>
<keyword evidence="4 8" id="KW-0812">Transmembrane</keyword>
<feature type="transmembrane region" description="Helical" evidence="8">
    <location>
        <begin position="216"/>
        <end position="236"/>
    </location>
</feature>
<proteinExistence type="predicted"/>
<evidence type="ECO:0000256" key="4">
    <source>
        <dbReference type="ARBA" id="ARBA00022692"/>
    </source>
</evidence>
<evidence type="ECO:0000256" key="1">
    <source>
        <dbReference type="ARBA" id="ARBA00004651"/>
    </source>
</evidence>
<dbReference type="PANTHER" id="PTHR23517:SF13">
    <property type="entry name" value="MAJOR FACILITATOR SUPERFAMILY MFS_1"/>
    <property type="match status" value="1"/>
</dbReference>
<accession>A0ABU7MP85</accession>
<feature type="transmembrane region" description="Helical" evidence="8">
    <location>
        <begin position="428"/>
        <end position="446"/>
    </location>
</feature>
<feature type="compositionally biased region" description="Basic and acidic residues" evidence="7">
    <location>
        <begin position="463"/>
        <end position="472"/>
    </location>
</feature>
<comment type="caution">
    <text evidence="10">The sequence shown here is derived from an EMBL/GenBank/DDBJ whole genome shotgun (WGS) entry which is preliminary data.</text>
</comment>
<feature type="transmembrane region" description="Helical" evidence="8">
    <location>
        <begin position="190"/>
        <end position="210"/>
    </location>
</feature>
<dbReference type="SUPFAM" id="SSF103473">
    <property type="entry name" value="MFS general substrate transporter"/>
    <property type="match status" value="1"/>
</dbReference>
<evidence type="ECO:0000256" key="2">
    <source>
        <dbReference type="ARBA" id="ARBA00022448"/>
    </source>
</evidence>
<keyword evidence="2" id="KW-0813">Transport</keyword>
<keyword evidence="6 8" id="KW-0472">Membrane</keyword>
<sequence length="472" mass="48683">MRPPGRRALSAEAEGRGEAALEPLIHAIIANRVALAKSSGYVESNANGFALGDLMTRLHPHRAFWVIAATFVMVLFSSAAPSPLYPVYQELWGFSAFTLTAVFAIYVVTMLVSLLTVGSLSDHIGRRPVLAVALALLIASMILFVVADDVGVLMAARALQGLATGAAMGTLTATVVDLQPTPRLGSAITGAAPAIGLAGGVAVAGLLVEYAPAPRFLIYEVILGLFAALLIALLVVPETSERVGFTSRRHLVTTLAPQVRLPAAVRGAFFAAVPALVATWSLGGLYLSLGSSVVARVFGVDNHAEAGVLLFVFFASAAVTSLLITGREASTKLAYGYPALAGGAIISLAGVLTETLPLYIVGSIVAGSGFAATFLGALDSIIAATPTQQRGQVFSSVFVASYLAFSLPAVVAGLAVSHIGLQETVVGYVAYVLTLAVVGALVTAGVRRRSTRRNGSDTAAPAESDRTLSARR</sequence>
<evidence type="ECO:0000256" key="8">
    <source>
        <dbReference type="SAM" id="Phobius"/>
    </source>
</evidence>
<organism evidence="10 11">
    <name type="scientific">Gordonia prachuapensis</name>
    <dbReference type="NCBI Taxonomy" id="3115651"/>
    <lineage>
        <taxon>Bacteria</taxon>
        <taxon>Bacillati</taxon>
        <taxon>Actinomycetota</taxon>
        <taxon>Actinomycetes</taxon>
        <taxon>Mycobacteriales</taxon>
        <taxon>Gordoniaceae</taxon>
        <taxon>Gordonia</taxon>
    </lineage>
</organism>